<evidence type="ECO:0000256" key="1">
    <source>
        <dbReference type="SAM" id="MobiDB-lite"/>
    </source>
</evidence>
<gene>
    <name evidence="4" type="ORF">PBIL07802_LOCUS14637</name>
</gene>
<dbReference type="EMBL" id="HBIB01022438">
    <property type="protein sequence ID" value="CAE0252410.1"/>
    <property type="molecule type" value="Transcribed_RNA"/>
</dbReference>
<keyword evidence="2" id="KW-0472">Membrane</keyword>
<dbReference type="InterPro" id="IPR055259">
    <property type="entry name" value="YkvP/CgeB_Glyco_trans-like"/>
</dbReference>
<keyword evidence="2" id="KW-0812">Transmembrane</keyword>
<sequence length="1123" mass="126047">MQNLLCTLRKKASPFFIFAFVAISVLVISQLFLFKSVSFGHGKAPSVSSSKSHRVSSNLESRERPSISNGPPRQKPRIALICDEFTFEHLEVQTNDVDFLVILPDLFLHQLEWFEPDALFVESIWKGRDMTWQGVVTKFKPTHKLILEVINWFKIRQKKVFYWSKEDPPNYDLFQFMAKICDYVFTTSIESLSRYEEDLPATSKAELFALGIQPEIHNPFSSGVVKIEKKEDSCFAGSWMAFKYPVRGEHLTMLFDAALKVGRLSILDRTSGYTNKMFRYPEKYEPYLRPALPYNETLLYYRSCKSVLNVNSVQNSVTMLSRRVLELPAMGVDLVTATSHAIDFFLPEGAITVVKTPEETEDALRKASSAKAGAQKSIGLTRRTLAIDHSYTARFSRVAEIIGMRPLFKNLHIIGYSYIDSCKALGGKVGMSPLERVLRSYLRQHYMYKTLVIFVSSDEEVVRCRAAVNTDEVIFSTAPDSMIDAMSKVGTLPDVVDRPADLSSLSSSFSMLRKAILSEVPVSDVYRYYASIIDPSSYYGRLYFRDVASAAVSKYPVFIYKHHRYLMTSGGEVEESGQLEMQCGTPTSVPPLSLPSLSFSLELEGFKSGACVTDPYDFIEGFYNSALENEDAAEKVVKSVNVDSKSKARRSLFLIDLPSNYYGRMKRMSLIRSIFKIFHHFAHREVDILMLSSFADFSVEPVPSSKEICKGSELVKSLLDKNKKMASSLRLLDPFGVLHCNESDSFDLFTSAILMKRVVGFQSVRSSVLHGVRMSPAALKDIGMEVSRSFEYDTVMAPSSLFAASSLSSLSSSLIQFGLSPLHPAGSHMKMIVYIDTPRHGQDNDVLPFHLSCSEPRWRNTALNLEVGFGRPFMRAMAFSILDPLLTSPCSKSVIFMGERVPEPAESKPSESKAGGLCFWGHSERYRQDLGFLDGLVSAFSGEHEVKLYVRDLSSYGVLDKEYVPSHAPSAGVAKAHAAFYPPSGVPPRIEARERRELGRAEFTGKDRVYFRFNPNPELPNPFENCTAIALSSIPVGSPMLDSQMVKMDELLHQALKQGLPVAIEHVQERVHSYMADHLFFYSTPAELREWAEKGFSMASTATKGKPRAEASEEVSDFFNVSI</sequence>
<dbReference type="AlphaFoldDB" id="A0A7S3DBG4"/>
<accession>A0A7S3DBG4</accession>
<proteinExistence type="predicted"/>
<protein>
    <recommendedName>
        <fullName evidence="3">Spore protein YkvP/CgeB glycosyl transferase-like domain-containing protein</fullName>
    </recommendedName>
</protein>
<feature type="region of interest" description="Disordered" evidence="1">
    <location>
        <begin position="41"/>
        <end position="75"/>
    </location>
</feature>
<evidence type="ECO:0000256" key="2">
    <source>
        <dbReference type="SAM" id="Phobius"/>
    </source>
</evidence>
<evidence type="ECO:0000259" key="3">
    <source>
        <dbReference type="Pfam" id="PF13524"/>
    </source>
</evidence>
<feature type="domain" description="Spore protein YkvP/CgeB glycosyl transferase-like" evidence="3">
    <location>
        <begin position="279"/>
        <end position="397"/>
    </location>
</feature>
<evidence type="ECO:0000313" key="4">
    <source>
        <dbReference type="EMBL" id="CAE0252410.1"/>
    </source>
</evidence>
<feature type="transmembrane region" description="Helical" evidence="2">
    <location>
        <begin position="12"/>
        <end position="33"/>
    </location>
</feature>
<organism evidence="4">
    <name type="scientific">Palpitomonas bilix</name>
    <dbReference type="NCBI Taxonomy" id="652834"/>
    <lineage>
        <taxon>Eukaryota</taxon>
        <taxon>Eukaryota incertae sedis</taxon>
    </lineage>
</organism>
<dbReference type="Pfam" id="PF13524">
    <property type="entry name" value="Glyco_trans_1_2"/>
    <property type="match status" value="1"/>
</dbReference>
<reference evidence="4" key="1">
    <citation type="submission" date="2021-01" db="EMBL/GenBank/DDBJ databases">
        <authorList>
            <person name="Corre E."/>
            <person name="Pelletier E."/>
            <person name="Niang G."/>
            <person name="Scheremetjew M."/>
            <person name="Finn R."/>
            <person name="Kale V."/>
            <person name="Holt S."/>
            <person name="Cochrane G."/>
            <person name="Meng A."/>
            <person name="Brown T."/>
            <person name="Cohen L."/>
        </authorList>
    </citation>
    <scope>NUCLEOTIDE SEQUENCE</scope>
    <source>
        <strain evidence="4">NIES-2562</strain>
    </source>
</reference>
<name>A0A7S3DBG4_9EUKA</name>
<keyword evidence="2" id="KW-1133">Transmembrane helix</keyword>